<sequence length="289" mass="30280">MSALRAAAALAGVRRRPRMVATDLDGTVIGYAHTRTGWLSPRTIGALQAAHDAGITVVFVTGRPLRWLGPLREQLGTVGPVICSNGAVVVDPATDEVLLSHGMERAAVVEAMARLRAEDESASFGAETLEGFVWEPAFGKRAEGVAGAATGASHRLERLLDEDATVVKLMARSARHGADELLLRARALVADIVSVTHSAPDLPLVEMAQHGVHKAATLEEYAEQRGIAAADVVAFGDMPNDMEMLQWAGLGLAVASGHPELVAAADAVVGTCDDDGVAEAIEHLLTLPE</sequence>
<dbReference type="InterPro" id="IPR036412">
    <property type="entry name" value="HAD-like_sf"/>
</dbReference>
<name>A0A1R4JY70_9MICC</name>
<dbReference type="OrthoDB" id="3180855at2"/>
<dbReference type="CDD" id="cd07516">
    <property type="entry name" value="HAD_Pase"/>
    <property type="match status" value="1"/>
</dbReference>
<dbReference type="Gene3D" id="3.30.1240.10">
    <property type="match status" value="1"/>
</dbReference>
<keyword evidence="4" id="KW-1185">Reference proteome</keyword>
<dbReference type="SUPFAM" id="SSF56784">
    <property type="entry name" value="HAD-like"/>
    <property type="match status" value="1"/>
</dbReference>
<dbReference type="Gene3D" id="3.40.50.1000">
    <property type="entry name" value="HAD superfamily/HAD-like"/>
    <property type="match status" value="1"/>
</dbReference>
<dbReference type="InterPro" id="IPR006379">
    <property type="entry name" value="HAD-SF_hydro_IIB"/>
</dbReference>
<gene>
    <name evidence="2" type="ORF">E4A49_04110</name>
    <name evidence="1" type="ORF">FM125_11345</name>
</gene>
<dbReference type="Pfam" id="PF08282">
    <property type="entry name" value="Hydrolase_3"/>
    <property type="match status" value="1"/>
</dbReference>
<dbReference type="Proteomes" id="UP000196230">
    <property type="component" value="Unassembled WGS sequence"/>
</dbReference>
<dbReference type="Proteomes" id="UP000297477">
    <property type="component" value="Unassembled WGS sequence"/>
</dbReference>
<accession>A0A1R4JY70</accession>
<evidence type="ECO:0000313" key="2">
    <source>
        <dbReference type="EMBL" id="TFH99935.1"/>
    </source>
</evidence>
<reference evidence="1 3" key="1">
    <citation type="submission" date="2017-02" db="EMBL/GenBank/DDBJ databases">
        <authorList>
            <person name="Peterson S.W."/>
        </authorList>
    </citation>
    <scope>NUCLEOTIDE SEQUENCE [LARGE SCALE GENOMIC DNA]</scope>
    <source>
        <strain evidence="1 3">2B3F</strain>
    </source>
</reference>
<dbReference type="AlphaFoldDB" id="A0A1R4JY70"/>
<dbReference type="GO" id="GO:0000287">
    <property type="term" value="F:magnesium ion binding"/>
    <property type="evidence" value="ECO:0007669"/>
    <property type="project" value="TreeGrafter"/>
</dbReference>
<dbReference type="NCBIfam" id="TIGR01484">
    <property type="entry name" value="HAD-SF-IIB"/>
    <property type="match status" value="1"/>
</dbReference>
<dbReference type="EMBL" id="FUKP01000072">
    <property type="protein sequence ID" value="SJN36997.1"/>
    <property type="molecule type" value="Genomic_DNA"/>
</dbReference>
<dbReference type="RefSeq" id="WP_067191451.1">
    <property type="nucleotide sequence ID" value="NZ_FUKP01000072.1"/>
</dbReference>
<dbReference type="GO" id="GO:0005829">
    <property type="term" value="C:cytosol"/>
    <property type="evidence" value="ECO:0007669"/>
    <property type="project" value="TreeGrafter"/>
</dbReference>
<evidence type="ECO:0000313" key="1">
    <source>
        <dbReference type="EMBL" id="SJN36997.1"/>
    </source>
</evidence>
<protein>
    <submittedName>
        <fullName evidence="2">HAD family phosphatase</fullName>
    </submittedName>
    <submittedName>
        <fullName evidence="1">Hydrolase (HAD superfamily)</fullName>
    </submittedName>
</protein>
<dbReference type="InterPro" id="IPR023214">
    <property type="entry name" value="HAD_sf"/>
</dbReference>
<evidence type="ECO:0000313" key="3">
    <source>
        <dbReference type="Proteomes" id="UP000196230"/>
    </source>
</evidence>
<proteinExistence type="predicted"/>
<keyword evidence="1" id="KW-0378">Hydrolase</keyword>
<organism evidence="1 3">
    <name type="scientific">Micrococcus lylae</name>
    <dbReference type="NCBI Taxonomy" id="1273"/>
    <lineage>
        <taxon>Bacteria</taxon>
        <taxon>Bacillati</taxon>
        <taxon>Actinomycetota</taxon>
        <taxon>Actinomycetes</taxon>
        <taxon>Micrococcales</taxon>
        <taxon>Micrococcaceae</taxon>
        <taxon>Micrococcus</taxon>
    </lineage>
</organism>
<dbReference type="PANTHER" id="PTHR10000">
    <property type="entry name" value="PHOSPHOSERINE PHOSPHATASE"/>
    <property type="match status" value="1"/>
</dbReference>
<dbReference type="GO" id="GO:0016791">
    <property type="term" value="F:phosphatase activity"/>
    <property type="evidence" value="ECO:0007669"/>
    <property type="project" value="TreeGrafter"/>
</dbReference>
<dbReference type="EMBL" id="SPKT01000006">
    <property type="protein sequence ID" value="TFH99935.1"/>
    <property type="molecule type" value="Genomic_DNA"/>
</dbReference>
<reference evidence="2 4" key="2">
    <citation type="submission" date="2019-03" db="EMBL/GenBank/DDBJ databases">
        <title>Reclassification of Micrococcus aloeverae and Micrococcus yunnanensis as later heterotypic synonyms of Micrococcus luteus.</title>
        <authorList>
            <person name="Huang C.-H."/>
        </authorList>
    </citation>
    <scope>NUCLEOTIDE SEQUENCE [LARGE SCALE GENOMIC DNA]</scope>
    <source>
        <strain evidence="2 4">BCRC 12151</strain>
    </source>
</reference>
<evidence type="ECO:0000313" key="4">
    <source>
        <dbReference type="Proteomes" id="UP000297477"/>
    </source>
</evidence>
<dbReference type="PANTHER" id="PTHR10000:SF8">
    <property type="entry name" value="HAD SUPERFAMILY HYDROLASE-LIKE, TYPE 3"/>
    <property type="match status" value="1"/>
</dbReference>